<name>A0AAP0PKN7_9MAGN</name>
<gene>
    <name evidence="1" type="ORF">Scep_006274</name>
</gene>
<protein>
    <submittedName>
        <fullName evidence="1">Uncharacterized protein</fullName>
    </submittedName>
</protein>
<proteinExistence type="predicted"/>
<dbReference type="AlphaFoldDB" id="A0AAP0PKN7"/>
<evidence type="ECO:0000313" key="2">
    <source>
        <dbReference type="Proteomes" id="UP001419268"/>
    </source>
</evidence>
<reference evidence="1 2" key="1">
    <citation type="submission" date="2024-01" db="EMBL/GenBank/DDBJ databases">
        <title>Genome assemblies of Stephania.</title>
        <authorList>
            <person name="Yang L."/>
        </authorList>
    </citation>
    <scope>NUCLEOTIDE SEQUENCE [LARGE SCALE GENOMIC DNA]</scope>
    <source>
        <strain evidence="1">JXDWG</strain>
        <tissue evidence="1">Leaf</tissue>
    </source>
</reference>
<dbReference type="EMBL" id="JBBNAG010000003">
    <property type="protein sequence ID" value="KAK9147517.1"/>
    <property type="molecule type" value="Genomic_DNA"/>
</dbReference>
<sequence length="71" mass="8169">MLGKIDDSERINSVHEQAGSLLWNPKQQCLSQPSVFVSRFLQLEPSEDSLLRWGLICRRLSVFQPDNQTLL</sequence>
<keyword evidence="2" id="KW-1185">Reference proteome</keyword>
<comment type="caution">
    <text evidence="1">The sequence shown here is derived from an EMBL/GenBank/DDBJ whole genome shotgun (WGS) entry which is preliminary data.</text>
</comment>
<dbReference type="Proteomes" id="UP001419268">
    <property type="component" value="Unassembled WGS sequence"/>
</dbReference>
<organism evidence="1 2">
    <name type="scientific">Stephania cephalantha</name>
    <dbReference type="NCBI Taxonomy" id="152367"/>
    <lineage>
        <taxon>Eukaryota</taxon>
        <taxon>Viridiplantae</taxon>
        <taxon>Streptophyta</taxon>
        <taxon>Embryophyta</taxon>
        <taxon>Tracheophyta</taxon>
        <taxon>Spermatophyta</taxon>
        <taxon>Magnoliopsida</taxon>
        <taxon>Ranunculales</taxon>
        <taxon>Menispermaceae</taxon>
        <taxon>Menispermoideae</taxon>
        <taxon>Cissampelideae</taxon>
        <taxon>Stephania</taxon>
    </lineage>
</organism>
<accession>A0AAP0PKN7</accession>
<evidence type="ECO:0000313" key="1">
    <source>
        <dbReference type="EMBL" id="KAK9147517.1"/>
    </source>
</evidence>